<comment type="caution">
    <text evidence="2">The sequence shown here is derived from an EMBL/GenBank/DDBJ whole genome shotgun (WGS) entry which is preliminary data.</text>
</comment>
<evidence type="ECO:0000313" key="3">
    <source>
        <dbReference type="Proteomes" id="UP001501752"/>
    </source>
</evidence>
<accession>A0ABP9DPM9</accession>
<dbReference type="InterPro" id="IPR036689">
    <property type="entry name" value="ESAT-6-like_sf"/>
</dbReference>
<feature type="compositionally biased region" description="Low complexity" evidence="1">
    <location>
        <begin position="202"/>
        <end position="221"/>
    </location>
</feature>
<name>A0ABP9DPM9_9ACTN</name>
<feature type="region of interest" description="Disordered" evidence="1">
    <location>
        <begin position="374"/>
        <end position="462"/>
    </location>
</feature>
<dbReference type="InterPro" id="IPR038332">
    <property type="entry name" value="PPE_sf"/>
</dbReference>
<sequence length="462" mass="44547">MSGTNFHSYSHGQMRAMLDSMDSGSIMAASDPWRNASTTLKDIQGALKTASADAVSSWDGSTSSAFHERMTQLAVLVNDAAAYANDAANAMELASKAIDQAKQDMPEEPSFWDKAGDAISDTAKGAVGVEDEDTRTAISDERKAEAAAVMQTLAVRFTAAKNSMKVPGYVRDGDPPLTPHDPSGAEAIGAMIMGGGMGFVGGSRTTTGTSSTGRTSGPSGRLAPQAPRVIGAGGPTDSGIKGGTANPAPRPKGPSTGIDGTHLGGTGTLPGSNTGNHPTGPGGLQGGSGGGQGHGGGGLGPATSGGGGTGVKGGGANGPVGGSGARGGAGSNSGRGGLGSNAARAGTFGAGGMGEGGHGAGAGAKGGAGGRSGLVRKGGGVVGEASAGRAGGRAFTEGGSGIGRGRGGQAAGQGAGGQGHGALGQGQAGKKDKKQGKDRPDYLVEDEETWASGDQVNPNVVE</sequence>
<dbReference type="Gene3D" id="1.20.1260.20">
    <property type="entry name" value="PPE superfamily"/>
    <property type="match status" value="1"/>
</dbReference>
<organism evidence="2 3">
    <name type="scientific">Kitasatospora terrestris</name>
    <dbReference type="NCBI Taxonomy" id="258051"/>
    <lineage>
        <taxon>Bacteria</taxon>
        <taxon>Bacillati</taxon>
        <taxon>Actinomycetota</taxon>
        <taxon>Actinomycetes</taxon>
        <taxon>Kitasatosporales</taxon>
        <taxon>Streptomycetaceae</taxon>
        <taxon>Kitasatospora</taxon>
    </lineage>
</organism>
<gene>
    <name evidence="2" type="ORF">GCM10023235_29700</name>
</gene>
<feature type="compositionally biased region" description="Gly residues" evidence="1">
    <location>
        <begin position="231"/>
        <end position="242"/>
    </location>
</feature>
<evidence type="ECO:0008006" key="4">
    <source>
        <dbReference type="Google" id="ProtNLM"/>
    </source>
</evidence>
<dbReference type="EMBL" id="BAABIS010000001">
    <property type="protein sequence ID" value="GAA4850761.1"/>
    <property type="molecule type" value="Genomic_DNA"/>
</dbReference>
<proteinExistence type="predicted"/>
<evidence type="ECO:0000313" key="2">
    <source>
        <dbReference type="EMBL" id="GAA4850761.1"/>
    </source>
</evidence>
<evidence type="ECO:0000256" key="1">
    <source>
        <dbReference type="SAM" id="MobiDB-lite"/>
    </source>
</evidence>
<feature type="compositionally biased region" description="Low complexity" evidence="1">
    <location>
        <begin position="383"/>
        <end position="394"/>
    </location>
</feature>
<feature type="compositionally biased region" description="Polar residues" evidence="1">
    <location>
        <begin position="452"/>
        <end position="462"/>
    </location>
</feature>
<dbReference type="SUPFAM" id="SSF140453">
    <property type="entry name" value="EsxAB dimer-like"/>
    <property type="match status" value="1"/>
</dbReference>
<feature type="compositionally biased region" description="Gly residues" evidence="1">
    <location>
        <begin position="398"/>
        <end position="427"/>
    </location>
</feature>
<feature type="compositionally biased region" description="Gly residues" evidence="1">
    <location>
        <begin position="280"/>
        <end position="339"/>
    </location>
</feature>
<reference evidence="3" key="1">
    <citation type="journal article" date="2019" name="Int. J. Syst. Evol. Microbiol.">
        <title>The Global Catalogue of Microorganisms (GCM) 10K type strain sequencing project: providing services to taxonomists for standard genome sequencing and annotation.</title>
        <authorList>
            <consortium name="The Broad Institute Genomics Platform"/>
            <consortium name="The Broad Institute Genome Sequencing Center for Infectious Disease"/>
            <person name="Wu L."/>
            <person name="Ma J."/>
        </authorList>
    </citation>
    <scope>NUCLEOTIDE SEQUENCE [LARGE SCALE GENOMIC DNA]</scope>
    <source>
        <strain evidence="3">JCM 13006</strain>
    </source>
</reference>
<keyword evidence="3" id="KW-1185">Reference proteome</keyword>
<protein>
    <recommendedName>
        <fullName evidence="4">PPE family domain-containing protein</fullName>
    </recommendedName>
</protein>
<feature type="compositionally biased region" description="Low complexity" evidence="1">
    <location>
        <begin position="269"/>
        <end position="279"/>
    </location>
</feature>
<feature type="region of interest" description="Disordered" evidence="1">
    <location>
        <begin position="200"/>
        <end position="340"/>
    </location>
</feature>
<dbReference type="Proteomes" id="UP001501752">
    <property type="component" value="Unassembled WGS sequence"/>
</dbReference>